<gene>
    <name evidence="2" type="ORF">M409DRAFT_23480</name>
</gene>
<dbReference type="InterPro" id="IPR010730">
    <property type="entry name" value="HET"/>
</dbReference>
<dbReference type="PANTHER" id="PTHR24148:SF73">
    <property type="entry name" value="HET DOMAIN PROTEIN (AFU_ORTHOLOGUE AFUA_8G01020)"/>
    <property type="match status" value="1"/>
</dbReference>
<name>A0A6A6CJG3_ZASCE</name>
<dbReference type="OrthoDB" id="3557394at2759"/>
<dbReference type="InterPro" id="IPR052895">
    <property type="entry name" value="HetReg/Transcr_Mod"/>
</dbReference>
<dbReference type="GeneID" id="54560085"/>
<dbReference type="Proteomes" id="UP000799537">
    <property type="component" value="Unassembled WGS sequence"/>
</dbReference>
<dbReference type="EMBL" id="ML993597">
    <property type="protein sequence ID" value="KAF2166290.1"/>
    <property type="molecule type" value="Genomic_DNA"/>
</dbReference>
<accession>A0A6A6CJG3</accession>
<keyword evidence="3" id="KW-1185">Reference proteome</keyword>
<organism evidence="2 3">
    <name type="scientific">Zasmidium cellare ATCC 36951</name>
    <dbReference type="NCBI Taxonomy" id="1080233"/>
    <lineage>
        <taxon>Eukaryota</taxon>
        <taxon>Fungi</taxon>
        <taxon>Dikarya</taxon>
        <taxon>Ascomycota</taxon>
        <taxon>Pezizomycotina</taxon>
        <taxon>Dothideomycetes</taxon>
        <taxon>Dothideomycetidae</taxon>
        <taxon>Mycosphaerellales</taxon>
        <taxon>Mycosphaerellaceae</taxon>
        <taxon>Zasmidium</taxon>
    </lineage>
</organism>
<feature type="domain" description="Heterokaryon incompatibility" evidence="1">
    <location>
        <begin position="40"/>
        <end position="198"/>
    </location>
</feature>
<dbReference type="Pfam" id="PF06985">
    <property type="entry name" value="HET"/>
    <property type="match status" value="1"/>
</dbReference>
<protein>
    <recommendedName>
        <fullName evidence="1">Heterokaryon incompatibility domain-containing protein</fullName>
    </recommendedName>
</protein>
<evidence type="ECO:0000313" key="3">
    <source>
        <dbReference type="Proteomes" id="UP000799537"/>
    </source>
</evidence>
<sequence>MVARETSAPSIVLLQLYPGEADQPIECSSESVLLSSDISYETLSYCWGQPIRDIAITQDGTPTLITSSLFQALRRLRRPDRARTVWIDQLCIDLSNEAERSTQVSVMQQIYRNAARGIIWLGELPTDADDCGFTAEDVENAFEKLALFDPERYDPSALGETSGDCREKLGRVILSMMGSPHATWKAVRWWRRIWTVQEAQLPPSSILQWGHLTVSFSLLKRIAVQMTRSGEYCTQWRQVFGVGWRINHFCTPLVNLQIHEPTGTLGTLFRWRERETTEPRDKIFALMGFFAEPPLPSIPSCDYSLSVVELYKLVTLDLIRENRGLLPLVGRRGEPRTTPGLPSWVFDWMYPEHPELRSGHTFFGNCRRWEHFACDGGRYIEPTVRGNDGLVLQGCRIDRIAILAPVRYVDHRVVTDEEFDDHAREIGGTFRNVFETWLDSQDPGISYIAGESVSPLDAFRRTLIGDVVLPSDYTDYRASAEDAAAVDEQLNGGSTHVFHSLRDMVTSQSFFITQNGYFGIGPPGARVGDEVWAFLCGNYPHVLRENGGSAEVKEGGFVHVGDAYVHGIMDGEVFEDMGRVAVEEVVLY</sequence>
<proteinExistence type="predicted"/>
<evidence type="ECO:0000313" key="2">
    <source>
        <dbReference type="EMBL" id="KAF2166290.1"/>
    </source>
</evidence>
<dbReference type="AlphaFoldDB" id="A0A6A6CJG3"/>
<dbReference type="RefSeq" id="XP_033667179.1">
    <property type="nucleotide sequence ID" value="XM_033806813.1"/>
</dbReference>
<reference evidence="2" key="1">
    <citation type="journal article" date="2020" name="Stud. Mycol.">
        <title>101 Dothideomycetes genomes: a test case for predicting lifestyles and emergence of pathogens.</title>
        <authorList>
            <person name="Haridas S."/>
            <person name="Albert R."/>
            <person name="Binder M."/>
            <person name="Bloem J."/>
            <person name="Labutti K."/>
            <person name="Salamov A."/>
            <person name="Andreopoulos B."/>
            <person name="Baker S."/>
            <person name="Barry K."/>
            <person name="Bills G."/>
            <person name="Bluhm B."/>
            <person name="Cannon C."/>
            <person name="Castanera R."/>
            <person name="Culley D."/>
            <person name="Daum C."/>
            <person name="Ezra D."/>
            <person name="Gonzalez J."/>
            <person name="Henrissat B."/>
            <person name="Kuo A."/>
            <person name="Liang C."/>
            <person name="Lipzen A."/>
            <person name="Lutzoni F."/>
            <person name="Magnuson J."/>
            <person name="Mondo S."/>
            <person name="Nolan M."/>
            <person name="Ohm R."/>
            <person name="Pangilinan J."/>
            <person name="Park H.-J."/>
            <person name="Ramirez L."/>
            <person name="Alfaro M."/>
            <person name="Sun H."/>
            <person name="Tritt A."/>
            <person name="Yoshinaga Y."/>
            <person name="Zwiers L.-H."/>
            <person name="Turgeon B."/>
            <person name="Goodwin S."/>
            <person name="Spatafora J."/>
            <person name="Crous P."/>
            <person name="Grigoriev I."/>
        </authorList>
    </citation>
    <scope>NUCLEOTIDE SEQUENCE</scope>
    <source>
        <strain evidence="2">ATCC 36951</strain>
    </source>
</reference>
<dbReference type="PANTHER" id="PTHR24148">
    <property type="entry name" value="ANKYRIN REPEAT DOMAIN-CONTAINING PROTEIN 39 HOMOLOG-RELATED"/>
    <property type="match status" value="1"/>
</dbReference>
<evidence type="ECO:0000259" key="1">
    <source>
        <dbReference type="Pfam" id="PF06985"/>
    </source>
</evidence>
<dbReference type="Pfam" id="PF26639">
    <property type="entry name" value="Het-6_barrel"/>
    <property type="match status" value="1"/>
</dbReference>